<name>A0A2P1NMQ8_9BURK</name>
<reference evidence="6" key="1">
    <citation type="submission" date="2018-03" db="EMBL/GenBank/DDBJ databases">
        <title>Genome sequencing of Melaminivora sp. strain SC2-7.</title>
        <authorList>
            <person name="Kim S.-J."/>
            <person name="Heo J."/>
            <person name="Ahn J.-H."/>
            <person name="Kwon S.-W."/>
        </authorList>
    </citation>
    <scope>NUCLEOTIDE SEQUENCE [LARGE SCALE GENOMIC DNA]</scope>
    <source>
        <strain evidence="6">SC2-7</strain>
    </source>
</reference>
<dbReference type="InterPro" id="IPR000700">
    <property type="entry name" value="PAS-assoc_C"/>
</dbReference>
<dbReference type="SMART" id="SM00267">
    <property type="entry name" value="GGDEF"/>
    <property type="match status" value="1"/>
</dbReference>
<dbReference type="FunFam" id="3.30.70.270:FF:000001">
    <property type="entry name" value="Diguanylate cyclase domain protein"/>
    <property type="match status" value="1"/>
</dbReference>
<evidence type="ECO:0000313" key="6">
    <source>
        <dbReference type="Proteomes" id="UP000241829"/>
    </source>
</evidence>
<dbReference type="Gene3D" id="3.20.20.450">
    <property type="entry name" value="EAL domain"/>
    <property type="match status" value="1"/>
</dbReference>
<dbReference type="NCBIfam" id="TIGR00254">
    <property type="entry name" value="GGDEF"/>
    <property type="match status" value="1"/>
</dbReference>
<keyword evidence="6" id="KW-1185">Reference proteome</keyword>
<dbReference type="Gene3D" id="3.30.70.270">
    <property type="match status" value="1"/>
</dbReference>
<dbReference type="Pfam" id="PF00563">
    <property type="entry name" value="EAL"/>
    <property type="match status" value="1"/>
</dbReference>
<dbReference type="SUPFAM" id="SSF55785">
    <property type="entry name" value="PYP-like sensor domain (PAS domain)"/>
    <property type="match status" value="2"/>
</dbReference>
<dbReference type="InterPro" id="IPR001633">
    <property type="entry name" value="EAL_dom"/>
</dbReference>
<dbReference type="InterPro" id="IPR052155">
    <property type="entry name" value="Biofilm_reg_signaling"/>
</dbReference>
<dbReference type="PANTHER" id="PTHR44757">
    <property type="entry name" value="DIGUANYLATE CYCLASE DGCP"/>
    <property type="match status" value="1"/>
</dbReference>
<comment type="catalytic activity">
    <reaction evidence="1">
        <text>3',3'-c-di-GMP + H2O = 5'-phosphoguanylyl(3'-&gt;5')guanosine + H(+)</text>
        <dbReference type="Rhea" id="RHEA:24902"/>
        <dbReference type="ChEBI" id="CHEBI:15377"/>
        <dbReference type="ChEBI" id="CHEBI:15378"/>
        <dbReference type="ChEBI" id="CHEBI:58754"/>
        <dbReference type="ChEBI" id="CHEBI:58805"/>
        <dbReference type="EC" id="3.1.4.52"/>
    </reaction>
    <physiologicalReaction direction="left-to-right" evidence="1">
        <dbReference type="Rhea" id="RHEA:24903"/>
    </physiologicalReaction>
</comment>
<dbReference type="InterPro" id="IPR035965">
    <property type="entry name" value="PAS-like_dom_sf"/>
</dbReference>
<feature type="domain" description="GGDEF" evidence="4">
    <location>
        <begin position="429"/>
        <end position="568"/>
    </location>
</feature>
<organism evidence="5 6">
    <name type="scientific">Pulveribacter suum</name>
    <dbReference type="NCBI Taxonomy" id="2116657"/>
    <lineage>
        <taxon>Bacteria</taxon>
        <taxon>Pseudomonadati</taxon>
        <taxon>Pseudomonadota</taxon>
        <taxon>Betaproteobacteria</taxon>
        <taxon>Burkholderiales</taxon>
        <taxon>Comamonadaceae</taxon>
        <taxon>Pulveribacter</taxon>
    </lineage>
</organism>
<evidence type="ECO:0000256" key="1">
    <source>
        <dbReference type="ARBA" id="ARBA00051114"/>
    </source>
</evidence>
<dbReference type="InterPro" id="IPR043128">
    <property type="entry name" value="Rev_trsase/Diguanyl_cyclase"/>
</dbReference>
<dbReference type="CDD" id="cd01949">
    <property type="entry name" value="GGDEF"/>
    <property type="match status" value="1"/>
</dbReference>
<feature type="domain" description="PAC" evidence="2">
    <location>
        <begin position="345"/>
        <end position="397"/>
    </location>
</feature>
<dbReference type="SMART" id="SM00052">
    <property type="entry name" value="EAL"/>
    <property type="match status" value="1"/>
</dbReference>
<dbReference type="Pfam" id="PF00990">
    <property type="entry name" value="GGDEF"/>
    <property type="match status" value="1"/>
</dbReference>
<dbReference type="SUPFAM" id="SSF55073">
    <property type="entry name" value="Nucleotide cyclase"/>
    <property type="match status" value="1"/>
</dbReference>
<dbReference type="FunFam" id="3.20.20.450:FF:000001">
    <property type="entry name" value="Cyclic di-GMP phosphodiesterase yahA"/>
    <property type="match status" value="1"/>
</dbReference>
<evidence type="ECO:0000259" key="3">
    <source>
        <dbReference type="PROSITE" id="PS50883"/>
    </source>
</evidence>
<dbReference type="GO" id="GO:0071111">
    <property type="term" value="F:cyclic-guanylate-specific phosphodiesterase activity"/>
    <property type="evidence" value="ECO:0007669"/>
    <property type="project" value="UniProtKB-EC"/>
</dbReference>
<evidence type="ECO:0000259" key="2">
    <source>
        <dbReference type="PROSITE" id="PS50113"/>
    </source>
</evidence>
<sequence length="832" mass="90839">MNTARIAWIDPDAAHARRALGLLALSGQGWLALQVPHPQFGAAPARGWSAVVLCLAAQAGELPDWAGGDGGGPDALLLCVWPQQEGLAARALRAAARAGRRCDYLLRSASGDHVPELLQRLGALLQEPSVPGVAEPSDVRQQLACLQTALASMSQGIFQTGPDGRINVYNRRVLELLELPEALLARRPTLAELTQVQTRRGDYGQDFGLIDERARDYVRGGAAGAAPAVYRRHTLDGRTLEVRTQALPDGGLVRTFADVSDYVRVHAELQRSEARFRSLCDLSSDWYWEQDAEGRFTDIAGVAAHREAWLQALHGRTLSEAGAANMGESDWAAHREHLGARQPFRELELKRVSPGGEVSWIALSGEPVVSARGTLLGYRGVGRDISGRKRAEAEIERLAFYDALTGLPNRRLLLDRLQRSCAGLQRSRSHSALLFIDLDHFKNLNDNRGHDVGDRLLCMVARRLRQCVRASDTVARFGGDEFVVLVDELKGEPRLAREGAQRLARKIASALAQPFPLEGGYTHHTTCSMGLTLFSYPAQSADELLKQADFAMYQAKAAGRNALRLFDPGVLAQMRARTELETELRHGLARGELLLHYQPVVNAAGTITGAEALVRWQHPTRGLVAPGEFIALAEQTGLILPLGRWVLETACMQLATWAAQPAMQSLVVSVNVSARQFRQSEFANQVLAALRASGARPQALRLELTESLLLTDTEEMIAKMEQLRAQGVGFSLDDFGTGYSSLSYLKRLPLDQLKIDRGFVRDVLIDGNDAAIVRTILGLARSLDLQVVAEGVETASQLDFLRRHGCQAFQGYLFGRPAPAAMLELAMAPVPA</sequence>
<proteinExistence type="predicted"/>
<dbReference type="OrthoDB" id="9813903at2"/>
<dbReference type="InterPro" id="IPR001610">
    <property type="entry name" value="PAC"/>
</dbReference>
<dbReference type="InterPro" id="IPR000160">
    <property type="entry name" value="GGDEF_dom"/>
</dbReference>
<dbReference type="PROSITE" id="PS50883">
    <property type="entry name" value="EAL"/>
    <property type="match status" value="1"/>
</dbReference>
<dbReference type="PROSITE" id="PS50113">
    <property type="entry name" value="PAC"/>
    <property type="match status" value="1"/>
</dbReference>
<dbReference type="Proteomes" id="UP000241829">
    <property type="component" value="Chromosome"/>
</dbReference>
<dbReference type="InterPro" id="IPR035919">
    <property type="entry name" value="EAL_sf"/>
</dbReference>
<dbReference type="Gene3D" id="3.30.450.20">
    <property type="entry name" value="PAS domain"/>
    <property type="match status" value="2"/>
</dbReference>
<dbReference type="SMART" id="SM00086">
    <property type="entry name" value="PAC"/>
    <property type="match status" value="1"/>
</dbReference>
<dbReference type="CDD" id="cd01948">
    <property type="entry name" value="EAL"/>
    <property type="match status" value="1"/>
</dbReference>
<dbReference type="GO" id="GO:0071732">
    <property type="term" value="P:cellular response to nitric oxide"/>
    <property type="evidence" value="ECO:0007669"/>
    <property type="project" value="UniProtKB-ARBA"/>
</dbReference>
<evidence type="ECO:0000313" key="5">
    <source>
        <dbReference type="EMBL" id="AVP58339.1"/>
    </source>
</evidence>
<accession>A0A2P1NMQ8</accession>
<dbReference type="KEGG" id="melm:C7H73_12145"/>
<dbReference type="InterPro" id="IPR000014">
    <property type="entry name" value="PAS"/>
</dbReference>
<dbReference type="PANTHER" id="PTHR44757:SF2">
    <property type="entry name" value="BIOFILM ARCHITECTURE MAINTENANCE PROTEIN MBAA"/>
    <property type="match status" value="1"/>
</dbReference>
<dbReference type="InterPro" id="IPR029787">
    <property type="entry name" value="Nucleotide_cyclase"/>
</dbReference>
<dbReference type="NCBIfam" id="TIGR00229">
    <property type="entry name" value="sensory_box"/>
    <property type="match status" value="1"/>
</dbReference>
<dbReference type="Pfam" id="PF12860">
    <property type="entry name" value="PAS_7"/>
    <property type="match status" value="1"/>
</dbReference>
<feature type="domain" description="EAL" evidence="3">
    <location>
        <begin position="577"/>
        <end position="831"/>
    </location>
</feature>
<protein>
    <submittedName>
        <fullName evidence="5">GGDEF domain-containing protein</fullName>
    </submittedName>
</protein>
<dbReference type="RefSeq" id="WP_106846887.1">
    <property type="nucleotide sequence ID" value="NZ_CP027792.1"/>
</dbReference>
<dbReference type="PROSITE" id="PS50887">
    <property type="entry name" value="GGDEF"/>
    <property type="match status" value="1"/>
</dbReference>
<dbReference type="EMBL" id="CP027792">
    <property type="protein sequence ID" value="AVP58339.1"/>
    <property type="molecule type" value="Genomic_DNA"/>
</dbReference>
<dbReference type="SUPFAM" id="SSF141868">
    <property type="entry name" value="EAL domain-like"/>
    <property type="match status" value="1"/>
</dbReference>
<evidence type="ECO:0000259" key="4">
    <source>
        <dbReference type="PROSITE" id="PS50887"/>
    </source>
</evidence>
<dbReference type="AlphaFoldDB" id="A0A2P1NMQ8"/>
<gene>
    <name evidence="5" type="ORF">C7H73_12145</name>
</gene>